<evidence type="ECO:0000256" key="1">
    <source>
        <dbReference type="SAM" id="Phobius"/>
    </source>
</evidence>
<comment type="caution">
    <text evidence="3">The sequence shown here is derived from an EMBL/GenBank/DDBJ whole genome shotgun (WGS) entry which is preliminary data.</text>
</comment>
<protein>
    <submittedName>
        <fullName evidence="3">DUF5590 domain-containing protein</fullName>
    </submittedName>
</protein>
<feature type="domain" description="Cell wall elongation regulator TseB-like" evidence="2">
    <location>
        <begin position="38"/>
        <end position="81"/>
    </location>
</feature>
<gene>
    <name evidence="3" type="ORF">OEV82_04275</name>
</gene>
<dbReference type="InterPro" id="IPR041401">
    <property type="entry name" value="TseB-like_dom"/>
</dbReference>
<dbReference type="InterPro" id="IPR046350">
    <property type="entry name" value="Cystatin_sf"/>
</dbReference>
<name>A0ABT2WDB7_9BACI</name>
<keyword evidence="1" id="KW-0812">Transmembrane</keyword>
<organism evidence="3 4">
    <name type="scientific">Pallidibacillus thermolactis</name>
    <dbReference type="NCBI Taxonomy" id="251051"/>
    <lineage>
        <taxon>Bacteria</taxon>
        <taxon>Bacillati</taxon>
        <taxon>Bacillota</taxon>
        <taxon>Bacilli</taxon>
        <taxon>Bacillales</taxon>
        <taxon>Bacillaceae</taxon>
        <taxon>Pallidibacillus</taxon>
    </lineage>
</organism>
<dbReference type="RefSeq" id="WP_173662536.1">
    <property type="nucleotide sequence ID" value="NZ_JAOUSE010000007.1"/>
</dbReference>
<dbReference type="SUPFAM" id="SSF54403">
    <property type="entry name" value="Cystatin/monellin"/>
    <property type="match status" value="2"/>
</dbReference>
<dbReference type="Pfam" id="PF17881">
    <property type="entry name" value="TseB"/>
    <property type="match status" value="1"/>
</dbReference>
<keyword evidence="4" id="KW-1185">Reference proteome</keyword>
<evidence type="ECO:0000259" key="2">
    <source>
        <dbReference type="Pfam" id="PF17881"/>
    </source>
</evidence>
<evidence type="ECO:0000313" key="3">
    <source>
        <dbReference type="EMBL" id="MCU9593674.1"/>
    </source>
</evidence>
<dbReference type="Gene3D" id="3.10.450.40">
    <property type="match status" value="2"/>
</dbReference>
<keyword evidence="1" id="KW-1133">Transmembrane helix</keyword>
<sequence>MKKRILIGIFSSLFLIVIGLIIVYYSATSSIKKGEEVAVERAKKEASLAEVDSVDWFHYLDEYYVIQGKNKKGEKIHIWVPVDEKKEMIVKKATEGLSEKEVTTLIHKLDNFSSDKRPKNIISIKLAIVEDAPAYEITYKDQKNRHSILYLDYYKGEWYRVYNL</sequence>
<keyword evidence="1" id="KW-0472">Membrane</keyword>
<proteinExistence type="predicted"/>
<accession>A0ABT2WDB7</accession>
<dbReference type="EMBL" id="JAOUSE010000007">
    <property type="protein sequence ID" value="MCU9593674.1"/>
    <property type="molecule type" value="Genomic_DNA"/>
</dbReference>
<dbReference type="Proteomes" id="UP001208656">
    <property type="component" value="Unassembled WGS sequence"/>
</dbReference>
<reference evidence="3 4" key="1">
    <citation type="submission" date="2022-10" db="EMBL/GenBank/DDBJ databases">
        <title>Description of Fervidibacillus gen. nov. in the family Fervidibacillaceae fam. nov. with two species, Fervidibacillus albus sp. nov., and Fervidibacillus halotolerans sp. nov., isolated from tidal flat sediments.</title>
        <authorList>
            <person name="Kwon K.K."/>
            <person name="Yang S.-H."/>
        </authorList>
    </citation>
    <scope>NUCLEOTIDE SEQUENCE [LARGE SCALE GENOMIC DNA]</scope>
    <source>
        <strain evidence="3 4">DSM 23332</strain>
    </source>
</reference>
<evidence type="ECO:0000313" key="4">
    <source>
        <dbReference type="Proteomes" id="UP001208656"/>
    </source>
</evidence>
<feature type="transmembrane region" description="Helical" evidence="1">
    <location>
        <begin position="5"/>
        <end position="27"/>
    </location>
</feature>